<comment type="similarity">
    <text evidence="1">Belongs to the carbohydrate kinase PfkB family.</text>
</comment>
<dbReference type="Proteomes" id="UP000247409">
    <property type="component" value="Unassembled WGS sequence"/>
</dbReference>
<dbReference type="InterPro" id="IPR002173">
    <property type="entry name" value="Carboh/pur_kinase_PfkB_CS"/>
</dbReference>
<feature type="domain" description="Carbohydrate kinase PfkB" evidence="7">
    <location>
        <begin position="72"/>
        <end position="392"/>
    </location>
</feature>
<dbReference type="InterPro" id="IPR050306">
    <property type="entry name" value="PfkB_Carbo_kinase"/>
</dbReference>
<dbReference type="PANTHER" id="PTHR43085">
    <property type="entry name" value="HEXOKINASE FAMILY MEMBER"/>
    <property type="match status" value="1"/>
</dbReference>
<dbReference type="AlphaFoldDB" id="A0A2V3IGM1"/>
<dbReference type="PANTHER" id="PTHR43085:SF1">
    <property type="entry name" value="PSEUDOURIDINE KINASE-RELATED"/>
    <property type="match status" value="1"/>
</dbReference>
<dbReference type="InterPro" id="IPR011611">
    <property type="entry name" value="PfkB_dom"/>
</dbReference>
<dbReference type="GO" id="GO:0016301">
    <property type="term" value="F:kinase activity"/>
    <property type="evidence" value="ECO:0007669"/>
    <property type="project" value="UniProtKB-KW"/>
</dbReference>
<reference evidence="8 9" key="1">
    <citation type="journal article" date="2018" name="Mol. Biol. Evol.">
        <title>Analysis of the draft genome of the red seaweed Gracilariopsis chorda provides insights into genome size evolution in Rhodophyta.</title>
        <authorList>
            <person name="Lee J."/>
            <person name="Yang E.C."/>
            <person name="Graf L."/>
            <person name="Yang J.H."/>
            <person name="Qiu H."/>
            <person name="Zel Zion U."/>
            <person name="Chan C.X."/>
            <person name="Stephens T.G."/>
            <person name="Weber A.P.M."/>
            <person name="Boo G.H."/>
            <person name="Boo S.M."/>
            <person name="Kim K.M."/>
            <person name="Shin Y."/>
            <person name="Jung M."/>
            <person name="Lee S.J."/>
            <person name="Yim H.S."/>
            <person name="Lee J.H."/>
            <person name="Bhattacharya D."/>
            <person name="Yoon H.S."/>
        </authorList>
    </citation>
    <scope>NUCLEOTIDE SEQUENCE [LARGE SCALE GENOMIC DNA]</scope>
    <source>
        <strain evidence="8 9">SKKU-2015</strain>
        <tissue evidence="8">Whole body</tissue>
    </source>
</reference>
<feature type="region of interest" description="Disordered" evidence="6">
    <location>
        <begin position="1"/>
        <end position="24"/>
    </location>
</feature>
<dbReference type="PROSITE" id="PS00584">
    <property type="entry name" value="PFKB_KINASES_2"/>
    <property type="match status" value="1"/>
</dbReference>
<evidence type="ECO:0000259" key="7">
    <source>
        <dbReference type="Pfam" id="PF00294"/>
    </source>
</evidence>
<protein>
    <submittedName>
        <fullName evidence="8">Putative fructokinase-6, chloroplastic</fullName>
    </submittedName>
</protein>
<evidence type="ECO:0000256" key="4">
    <source>
        <dbReference type="ARBA" id="ARBA00022777"/>
    </source>
</evidence>
<keyword evidence="4 8" id="KW-0418">Kinase</keyword>
<dbReference type="EMBL" id="NBIV01000225">
    <property type="protein sequence ID" value="PXF41246.1"/>
    <property type="molecule type" value="Genomic_DNA"/>
</dbReference>
<evidence type="ECO:0000313" key="8">
    <source>
        <dbReference type="EMBL" id="PXF41246.1"/>
    </source>
</evidence>
<comment type="caution">
    <text evidence="8">The sequence shown here is derived from an EMBL/GenBank/DDBJ whole genome shotgun (WGS) entry which is preliminary data.</text>
</comment>
<keyword evidence="9" id="KW-1185">Reference proteome</keyword>
<dbReference type="CDD" id="cd01167">
    <property type="entry name" value="bac_FRK"/>
    <property type="match status" value="1"/>
</dbReference>
<dbReference type="InterPro" id="IPR029056">
    <property type="entry name" value="Ribokinase-like"/>
</dbReference>
<dbReference type="OrthoDB" id="415590at2759"/>
<evidence type="ECO:0000256" key="2">
    <source>
        <dbReference type="ARBA" id="ARBA00022679"/>
    </source>
</evidence>
<proteinExistence type="inferred from homology"/>
<evidence type="ECO:0000256" key="5">
    <source>
        <dbReference type="ARBA" id="ARBA00022840"/>
    </source>
</evidence>
<name>A0A2V3IGM1_9FLOR</name>
<dbReference type="GO" id="GO:0005524">
    <property type="term" value="F:ATP binding"/>
    <property type="evidence" value="ECO:0007669"/>
    <property type="project" value="UniProtKB-KW"/>
</dbReference>
<keyword evidence="2" id="KW-0808">Transferase</keyword>
<keyword evidence="3" id="KW-0547">Nucleotide-binding</keyword>
<dbReference type="Gene3D" id="3.40.1190.20">
    <property type="match status" value="1"/>
</dbReference>
<sequence>MSIIQSEKSMMRHETHSNPGFIAPQFPSKLPSLRTFSKSARPPRSRPFLRACARAPLRETEPINQSPLGAPQVLCAGEVLYDLYAPPNTPRTQPELWNRVPGGGPANVAAALAQLETGSAFIGMVGDDDAGNALRKALLDMNVNVDGLQQATGRQSRTVFVKVDQDGERDFVGFGGENQSFADTQQIDAERLPGVLFYAAKFVMLPTLGLAFEGCASSFSMLLDMAKMCLLESVVDVNWRPVFWQHYSDEDARKRIRSMVQKVDILKLSVDELSFLYGKQLADIGLTEPQTVLNRVGTKGVLVTDGRNGSAYAFNYGSLVHGRCEAIVPEGGVVDTTGAGDAFLAGFLSRMLRLGGTAALVDEDKVKDIVRFATATASFVIAGEGVFGSLPTLKQVEELVAKL</sequence>
<organism evidence="8 9">
    <name type="scientific">Gracilariopsis chorda</name>
    <dbReference type="NCBI Taxonomy" id="448386"/>
    <lineage>
        <taxon>Eukaryota</taxon>
        <taxon>Rhodophyta</taxon>
        <taxon>Florideophyceae</taxon>
        <taxon>Rhodymeniophycidae</taxon>
        <taxon>Gracilariales</taxon>
        <taxon>Gracilariaceae</taxon>
        <taxon>Gracilariopsis</taxon>
    </lineage>
</organism>
<dbReference type="Pfam" id="PF00294">
    <property type="entry name" value="PfkB"/>
    <property type="match status" value="1"/>
</dbReference>
<keyword evidence="5" id="KW-0067">ATP-binding</keyword>
<evidence type="ECO:0000256" key="1">
    <source>
        <dbReference type="ARBA" id="ARBA00010688"/>
    </source>
</evidence>
<dbReference type="SUPFAM" id="SSF53613">
    <property type="entry name" value="Ribokinase-like"/>
    <property type="match status" value="1"/>
</dbReference>
<dbReference type="STRING" id="448386.A0A2V3IGM1"/>
<evidence type="ECO:0000313" key="9">
    <source>
        <dbReference type="Proteomes" id="UP000247409"/>
    </source>
</evidence>
<gene>
    <name evidence="8" type="ORF">BWQ96_09006</name>
</gene>
<evidence type="ECO:0000256" key="6">
    <source>
        <dbReference type="SAM" id="MobiDB-lite"/>
    </source>
</evidence>
<accession>A0A2V3IGM1</accession>
<evidence type="ECO:0000256" key="3">
    <source>
        <dbReference type="ARBA" id="ARBA00022741"/>
    </source>
</evidence>